<dbReference type="PANTHER" id="PTHR30383:SF5">
    <property type="entry name" value="SGNH HYDROLASE-TYPE ESTERASE DOMAIN-CONTAINING PROTEIN"/>
    <property type="match status" value="1"/>
</dbReference>
<evidence type="ECO:0000259" key="1">
    <source>
        <dbReference type="Pfam" id="PF13472"/>
    </source>
</evidence>
<evidence type="ECO:0000313" key="2">
    <source>
        <dbReference type="EMBL" id="SCM78780.1"/>
    </source>
</evidence>
<dbReference type="PANTHER" id="PTHR30383">
    <property type="entry name" value="THIOESTERASE 1/PROTEASE 1/LYSOPHOSPHOLIPASE L1"/>
    <property type="match status" value="1"/>
</dbReference>
<dbReference type="SUPFAM" id="SSF52266">
    <property type="entry name" value="SGNH hydrolase"/>
    <property type="match status" value="1"/>
</dbReference>
<dbReference type="InterPro" id="IPR013783">
    <property type="entry name" value="Ig-like_fold"/>
</dbReference>
<organism evidence="2">
    <name type="scientific">uncultured Sporomusa sp</name>
    <dbReference type="NCBI Taxonomy" id="307249"/>
    <lineage>
        <taxon>Bacteria</taxon>
        <taxon>Bacillati</taxon>
        <taxon>Bacillota</taxon>
        <taxon>Negativicutes</taxon>
        <taxon>Selenomonadales</taxon>
        <taxon>Sporomusaceae</taxon>
        <taxon>Sporomusa</taxon>
        <taxon>environmental samples</taxon>
    </lineage>
</organism>
<dbReference type="GO" id="GO:0004622">
    <property type="term" value="F:phosphatidylcholine lysophospholipase activity"/>
    <property type="evidence" value="ECO:0007669"/>
    <property type="project" value="TreeGrafter"/>
</dbReference>
<feature type="domain" description="SGNH hydrolase-type esterase" evidence="1">
    <location>
        <begin position="228"/>
        <end position="397"/>
    </location>
</feature>
<dbReference type="Gene3D" id="2.60.40.10">
    <property type="entry name" value="Immunoglobulins"/>
    <property type="match status" value="1"/>
</dbReference>
<dbReference type="EMBL" id="FMJE01000002">
    <property type="protein sequence ID" value="SCM78780.1"/>
    <property type="molecule type" value="Genomic_DNA"/>
</dbReference>
<dbReference type="Gene3D" id="3.40.50.1110">
    <property type="entry name" value="SGNH hydrolase"/>
    <property type="match status" value="1"/>
</dbReference>
<protein>
    <submittedName>
        <fullName evidence="2">Lipolytic protein G-D-S-L family</fullName>
    </submittedName>
</protein>
<reference evidence="2" key="1">
    <citation type="submission" date="2016-08" db="EMBL/GenBank/DDBJ databases">
        <authorList>
            <person name="Seilhamer J.J."/>
        </authorList>
    </citation>
    <scope>NUCLEOTIDE SEQUENCE</scope>
    <source>
        <strain evidence="2">86</strain>
    </source>
</reference>
<dbReference type="Pfam" id="PF13472">
    <property type="entry name" value="Lipase_GDSL_2"/>
    <property type="match status" value="1"/>
</dbReference>
<sequence>MRLVKIIAIMASIVFFTITTTAQAGKIQLLWPNAVDAVMYELEIAGIAVREDTPAPQAQVFYTATNVYTPGVELDLALFEQQDLEKLYYRVRPLDLEKNPVGSFTRPVALSRAELNPGKPTVTTLFRGHPVPLYPVYAWIPVLGAARYEIEVTDRLPEMQNGTEPSRYRVRSYSMGPGFDFYDTEPFTQDGRYYWRVIALDQDDQALGTYSEAVEFSVETGRYQWAIYGDSITHGGGAVSNPPSDARFDYSYYLSVPVKNLGKSGDTAEALAERFEAEVLPFKPKYLLILGGTNSIRGGAAAKEVIDSLKAIKKKCRKNGIKPIFLTLPPLNPDRIQQVFNQDTAVNWQQELAKVNAFIKTQPDYIDIYSVLVDENGLLPVKYAQDGLHPDIAGKRLMGQAVNAYISRFAGY</sequence>
<dbReference type="RefSeq" id="WP_288183249.1">
    <property type="nucleotide sequence ID" value="NZ_LT608335.1"/>
</dbReference>
<dbReference type="InterPro" id="IPR036514">
    <property type="entry name" value="SGNH_hydro_sf"/>
</dbReference>
<accession>A0A212LMP5</accession>
<proteinExistence type="predicted"/>
<name>A0A212LMP5_9FIRM</name>
<dbReference type="InterPro" id="IPR013830">
    <property type="entry name" value="SGNH_hydro"/>
</dbReference>
<dbReference type="InterPro" id="IPR051532">
    <property type="entry name" value="Ester_Hydrolysis_Enzymes"/>
</dbReference>
<dbReference type="AlphaFoldDB" id="A0A212LMP5"/>
<gene>
    <name evidence="2" type="ORF">KL86SPO_20236</name>
</gene>